<evidence type="ECO:0000256" key="4">
    <source>
        <dbReference type="ARBA" id="ARBA00022664"/>
    </source>
</evidence>
<feature type="domain" description="Poly(A) polymerase central" evidence="10">
    <location>
        <begin position="285"/>
        <end position="428"/>
    </location>
</feature>
<dbReference type="Gene3D" id="1.10.1410.10">
    <property type="match status" value="1"/>
</dbReference>
<proteinExistence type="inferred from homology"/>
<dbReference type="PANTHER" id="PTHR10682:SF10">
    <property type="entry name" value="POLYNUCLEOTIDE ADENYLYLTRANSFERASE"/>
    <property type="match status" value="1"/>
</dbReference>
<dbReference type="GO" id="GO:0005524">
    <property type="term" value="F:ATP binding"/>
    <property type="evidence" value="ECO:0007669"/>
    <property type="project" value="UniProtKB-KW"/>
</dbReference>
<dbReference type="SUPFAM" id="SSF81631">
    <property type="entry name" value="PAP/OAS1 substrate-binding domain"/>
    <property type="match status" value="1"/>
</dbReference>
<keyword evidence="8" id="KW-0539">Nucleus</keyword>
<keyword evidence="11" id="KW-1185">Reference proteome</keyword>
<keyword evidence="7" id="KW-0067">ATP-binding</keyword>
<evidence type="ECO:0000256" key="8">
    <source>
        <dbReference type="ARBA" id="ARBA00023242"/>
    </source>
</evidence>
<protein>
    <recommendedName>
        <fullName evidence="3">polynucleotide adenylyltransferase</fullName>
        <ecNumber evidence="3">2.7.7.19</ecNumber>
    </recommendedName>
</protein>
<comment type="catalytic activity">
    <reaction evidence="9">
        <text>RNA(n) + ATP = RNA(n)-3'-adenine ribonucleotide + diphosphate</text>
        <dbReference type="Rhea" id="RHEA:11332"/>
        <dbReference type="Rhea" id="RHEA-COMP:14527"/>
        <dbReference type="Rhea" id="RHEA-COMP:17347"/>
        <dbReference type="ChEBI" id="CHEBI:30616"/>
        <dbReference type="ChEBI" id="CHEBI:33019"/>
        <dbReference type="ChEBI" id="CHEBI:140395"/>
        <dbReference type="ChEBI" id="CHEBI:173115"/>
        <dbReference type="EC" id="2.7.7.19"/>
    </reaction>
</comment>
<dbReference type="AlphaFoldDB" id="A0A914H4L0"/>
<evidence type="ECO:0000256" key="6">
    <source>
        <dbReference type="ARBA" id="ARBA00022741"/>
    </source>
</evidence>
<evidence type="ECO:0000256" key="1">
    <source>
        <dbReference type="ARBA" id="ARBA00004123"/>
    </source>
</evidence>
<sequence length="601" mass="70293">MTQIFAQRKLDANLLKQFQNDRFFIQFVQKENQKDFFLSKIEELPELMQEIKFKPNKPKIEMLIKSLEINGFLEDKEHIDKVVDELQRIIGGWSGEARLQAINANFIKYQNERVEPICLLPEGFDLQKIFGTFNCDLNKRTLCQDASLFCAFCNNLNTLSIQKDEKDQFLSVPILKIAFMAQYKFELIKRNERMKELNQALLKATKNESIGIAEEIEKLKIIDKLLAESCEKASLDREKVTGMKAMVAVLSTYGSDMRILHLILSGKQSQNQIIGEAKNSKKLRTFLQALAYLEQWAINNHIYSTEMEGYLDSKILRVMLAKVFLSFPNASRPFLIEQFFWTFSTWNWPLPVQLQMIDYDRSGGFLIWSPGRQWMQRLNSTSKILRKRLRKALTIPIISPMFPEQNLGQKINLLTAKVIQCKLREALTQLWNEKNACAEIELLKGTKFTDLYEEFVAISCAGPQFIIEKFCDFVGQRFGHELVDFKEEFLGDLVEYLHLYPTILNMKFNNMPPNTLNTTKEEKPKHNSEQLWQNPHEKLWIFGIRLNKGLNESLRSKLNENLRTNFDVRIVRDFQAEFFFCKVQLHSKFVSQRELLNLVIL</sequence>
<dbReference type="WBParaSite" id="Gr19_v10_g1360.t1">
    <property type="protein sequence ID" value="Gr19_v10_g1360.t1"/>
    <property type="gene ID" value="Gr19_v10_g1360"/>
</dbReference>
<accession>A0A914H4L0</accession>
<evidence type="ECO:0000256" key="7">
    <source>
        <dbReference type="ARBA" id="ARBA00022840"/>
    </source>
</evidence>
<evidence type="ECO:0000256" key="2">
    <source>
        <dbReference type="ARBA" id="ARBA00010912"/>
    </source>
</evidence>
<dbReference type="GO" id="GO:0005634">
    <property type="term" value="C:nucleus"/>
    <property type="evidence" value="ECO:0007669"/>
    <property type="project" value="UniProtKB-SubCell"/>
</dbReference>
<evidence type="ECO:0000256" key="5">
    <source>
        <dbReference type="ARBA" id="ARBA00022679"/>
    </source>
</evidence>
<dbReference type="Proteomes" id="UP000887572">
    <property type="component" value="Unplaced"/>
</dbReference>
<reference evidence="12" key="1">
    <citation type="submission" date="2022-11" db="UniProtKB">
        <authorList>
            <consortium name="WormBaseParasite"/>
        </authorList>
    </citation>
    <scope>IDENTIFICATION</scope>
</reference>
<evidence type="ECO:0000313" key="11">
    <source>
        <dbReference type="Proteomes" id="UP000887572"/>
    </source>
</evidence>
<keyword evidence="6" id="KW-0547">Nucleotide-binding</keyword>
<comment type="similarity">
    <text evidence="2">Belongs to the poly(A) polymerase family.</text>
</comment>
<dbReference type="InterPro" id="IPR007012">
    <property type="entry name" value="PolA_pol_cen_dom"/>
</dbReference>
<evidence type="ECO:0000256" key="9">
    <source>
        <dbReference type="ARBA" id="ARBA00048830"/>
    </source>
</evidence>
<dbReference type="EC" id="2.7.7.19" evidence="3"/>
<keyword evidence="5" id="KW-0808">Transferase</keyword>
<evidence type="ECO:0000256" key="3">
    <source>
        <dbReference type="ARBA" id="ARBA00012388"/>
    </source>
</evidence>
<dbReference type="Pfam" id="PF04928">
    <property type="entry name" value="PAP_central"/>
    <property type="match status" value="1"/>
</dbReference>
<dbReference type="GO" id="GO:1990817">
    <property type="term" value="F:poly(A) RNA polymerase activity"/>
    <property type="evidence" value="ECO:0007669"/>
    <property type="project" value="UniProtKB-EC"/>
</dbReference>
<evidence type="ECO:0000259" key="10">
    <source>
        <dbReference type="Pfam" id="PF04928"/>
    </source>
</evidence>
<dbReference type="PANTHER" id="PTHR10682">
    <property type="entry name" value="POLY A POLYMERASE"/>
    <property type="match status" value="1"/>
</dbReference>
<keyword evidence="4" id="KW-0507">mRNA processing</keyword>
<dbReference type="GO" id="GO:0006397">
    <property type="term" value="P:mRNA processing"/>
    <property type="evidence" value="ECO:0007669"/>
    <property type="project" value="UniProtKB-KW"/>
</dbReference>
<comment type="subcellular location">
    <subcellularLocation>
        <location evidence="1">Nucleus</location>
    </subcellularLocation>
</comment>
<name>A0A914H4L0_GLORO</name>
<organism evidence="11 12">
    <name type="scientific">Globodera rostochiensis</name>
    <name type="common">Golden nematode worm</name>
    <name type="synonym">Heterodera rostochiensis</name>
    <dbReference type="NCBI Taxonomy" id="31243"/>
    <lineage>
        <taxon>Eukaryota</taxon>
        <taxon>Metazoa</taxon>
        <taxon>Ecdysozoa</taxon>
        <taxon>Nematoda</taxon>
        <taxon>Chromadorea</taxon>
        <taxon>Rhabditida</taxon>
        <taxon>Tylenchina</taxon>
        <taxon>Tylenchomorpha</taxon>
        <taxon>Tylenchoidea</taxon>
        <taxon>Heteroderidae</taxon>
        <taxon>Heteroderinae</taxon>
        <taxon>Globodera</taxon>
    </lineage>
</organism>
<evidence type="ECO:0000313" key="12">
    <source>
        <dbReference type="WBParaSite" id="Gr19_v10_g1360.t1"/>
    </source>
</evidence>